<evidence type="ECO:0000259" key="1">
    <source>
        <dbReference type="PROSITE" id="PS50883"/>
    </source>
</evidence>
<dbReference type="PROSITE" id="PS50883">
    <property type="entry name" value="EAL"/>
    <property type="match status" value="1"/>
</dbReference>
<reference evidence="2 3" key="1">
    <citation type="submission" date="2015-09" db="EMBL/GenBank/DDBJ databases">
        <title>Genome announcement of multiple Pseudomonas syringae strains.</title>
        <authorList>
            <person name="Thakur S."/>
            <person name="Wang P.W."/>
            <person name="Gong Y."/>
            <person name="Weir B.S."/>
            <person name="Guttman D.S."/>
        </authorList>
    </citation>
    <scope>NUCLEOTIDE SEQUENCE [LARGE SCALE GENOMIC DNA]</scope>
    <source>
        <strain evidence="2 3">ICMP3956</strain>
    </source>
</reference>
<dbReference type="EMBL" id="LJRC01000152">
    <property type="protein sequence ID" value="KPY36113.1"/>
    <property type="molecule type" value="Genomic_DNA"/>
</dbReference>
<organism evidence="2 3">
    <name type="scientific">Pseudomonas syringae pv. primulae</name>
    <dbReference type="NCBI Taxonomy" id="251707"/>
    <lineage>
        <taxon>Bacteria</taxon>
        <taxon>Pseudomonadati</taxon>
        <taxon>Pseudomonadota</taxon>
        <taxon>Gammaproteobacteria</taxon>
        <taxon>Pseudomonadales</taxon>
        <taxon>Pseudomonadaceae</taxon>
        <taxon>Pseudomonas</taxon>
    </lineage>
</organism>
<dbReference type="GO" id="GO:0071111">
    <property type="term" value="F:cyclic-guanylate-specific phosphodiesterase activity"/>
    <property type="evidence" value="ECO:0007669"/>
    <property type="project" value="InterPro"/>
</dbReference>
<dbReference type="CDD" id="cd01948">
    <property type="entry name" value="EAL"/>
    <property type="match status" value="1"/>
</dbReference>
<proteinExistence type="predicted"/>
<gene>
    <name evidence="2" type="ORF">ALO52_05073</name>
</gene>
<dbReference type="InterPro" id="IPR050706">
    <property type="entry name" value="Cyclic-di-GMP_PDE-like"/>
</dbReference>
<dbReference type="Proteomes" id="UP000050562">
    <property type="component" value="Unassembled WGS sequence"/>
</dbReference>
<dbReference type="SUPFAM" id="SSF141868">
    <property type="entry name" value="EAL domain-like"/>
    <property type="match status" value="1"/>
</dbReference>
<dbReference type="Pfam" id="PF00563">
    <property type="entry name" value="EAL"/>
    <property type="match status" value="1"/>
</dbReference>
<evidence type="ECO:0000313" key="2">
    <source>
        <dbReference type="EMBL" id="KPY36113.1"/>
    </source>
</evidence>
<dbReference type="PATRIC" id="fig|251707.3.peg.5182"/>
<protein>
    <submittedName>
        <fullName evidence="2">Diguanylate phosphodiesterase</fullName>
    </submittedName>
</protein>
<sequence>MLACQKQTASISQPLPRRECDVTDFPASLTAPRKGCEGCTNSPELNFSFDYAYQPIVDLRDHSTFAHEALVRGPNGEGAHSVLSQVTDQNRYRFDQACRTTAIAGAARLGMTERLSINFLPNAVYRPELCIRSTLEAAKAHNFPIDRLIFETIETEHVDDQGHLSNILREYREFGFMTAIDDFGAGHSGLSLLADFQPDLIKLDMNLIRDIHRDRARQAIVRGVVTMCSELGIKVIAEGIESVEERDFLADCGIFLMQGYWFAKPAFKALARISPDAWQKS</sequence>
<evidence type="ECO:0000313" key="3">
    <source>
        <dbReference type="Proteomes" id="UP000050562"/>
    </source>
</evidence>
<dbReference type="PANTHER" id="PTHR33121:SF15">
    <property type="entry name" value="BLUE LIGHT- AND TEMPERATURE-REGULATED ANTIREPRESSOR BLUF"/>
    <property type="match status" value="1"/>
</dbReference>
<dbReference type="AlphaFoldDB" id="A0A0P9XTN9"/>
<dbReference type="Gene3D" id="3.20.20.450">
    <property type="entry name" value="EAL domain"/>
    <property type="match status" value="1"/>
</dbReference>
<accession>A0A0P9XTN9</accession>
<dbReference type="InterPro" id="IPR035919">
    <property type="entry name" value="EAL_sf"/>
</dbReference>
<dbReference type="InterPro" id="IPR001633">
    <property type="entry name" value="EAL_dom"/>
</dbReference>
<comment type="caution">
    <text evidence="2">The sequence shown here is derived from an EMBL/GenBank/DDBJ whole genome shotgun (WGS) entry which is preliminary data.</text>
</comment>
<dbReference type="SMART" id="SM00052">
    <property type="entry name" value="EAL"/>
    <property type="match status" value="1"/>
</dbReference>
<dbReference type="PANTHER" id="PTHR33121">
    <property type="entry name" value="CYCLIC DI-GMP PHOSPHODIESTERASE PDEF"/>
    <property type="match status" value="1"/>
</dbReference>
<feature type="domain" description="EAL" evidence="1">
    <location>
        <begin position="33"/>
        <end position="279"/>
    </location>
</feature>
<name>A0A0P9XTN9_9PSED</name>